<evidence type="ECO:0000313" key="3">
    <source>
        <dbReference type="Proteomes" id="UP000465785"/>
    </source>
</evidence>
<reference evidence="2 3" key="1">
    <citation type="journal article" date="2019" name="Emerg. Microbes Infect.">
        <title>Comprehensive subspecies identification of 175 nontuberculous mycobacteria species based on 7547 genomic profiles.</title>
        <authorList>
            <person name="Matsumoto Y."/>
            <person name="Kinjo T."/>
            <person name="Motooka D."/>
            <person name="Nabeya D."/>
            <person name="Jung N."/>
            <person name="Uechi K."/>
            <person name="Horii T."/>
            <person name="Iida T."/>
            <person name="Fujita J."/>
            <person name="Nakamura S."/>
        </authorList>
    </citation>
    <scope>NUCLEOTIDE SEQUENCE [LARGE SCALE GENOMIC DNA]</scope>
    <source>
        <strain evidence="2 3">JCM 6399</strain>
        <plasmid evidence="2">pJCM6399</plasmid>
    </source>
</reference>
<feature type="domain" description="Transposase for insertion sequence element IS21-like C-terminal" evidence="1">
    <location>
        <begin position="1"/>
        <end position="39"/>
    </location>
</feature>
<dbReference type="AlphaFoldDB" id="A0A9W4B911"/>
<accession>A0A9W4B911</accession>
<dbReference type="Pfam" id="PF22483">
    <property type="entry name" value="Mu-transpos_C_2"/>
    <property type="match status" value="1"/>
</dbReference>
<dbReference type="EMBL" id="AP022602">
    <property type="protein sequence ID" value="BBY96331.1"/>
    <property type="molecule type" value="Genomic_DNA"/>
</dbReference>
<organism evidence="2 3">
    <name type="scientific">Mycobacterium gallinarum</name>
    <dbReference type="NCBI Taxonomy" id="39689"/>
    <lineage>
        <taxon>Bacteria</taxon>
        <taxon>Bacillati</taxon>
        <taxon>Actinomycetota</taxon>
        <taxon>Actinomycetes</taxon>
        <taxon>Mycobacteriales</taxon>
        <taxon>Mycobacteriaceae</taxon>
        <taxon>Mycobacterium</taxon>
    </lineage>
</organism>
<keyword evidence="2" id="KW-0614">Plasmid</keyword>
<name>A0A9W4B911_9MYCO</name>
<evidence type="ECO:0000259" key="1">
    <source>
        <dbReference type="Pfam" id="PF22483"/>
    </source>
</evidence>
<geneLocation type="plasmid" evidence="2 3">
    <name>pJCM6399</name>
</geneLocation>
<sequence>MIGRRIEVTADLDWVRVFCDGTTVADHERVWAWHQTVTDPEHRVAANMLRHNRINALRPVGEPTDQVMVEQRLLSDYDAALGIDLGDGGLVS</sequence>
<evidence type="ECO:0000313" key="2">
    <source>
        <dbReference type="EMBL" id="BBY96331.1"/>
    </source>
</evidence>
<dbReference type="Proteomes" id="UP000465785">
    <property type="component" value="Plasmid pJCM6399"/>
</dbReference>
<protein>
    <recommendedName>
        <fullName evidence="1">Transposase for insertion sequence element IS21-like C-terminal domain-containing protein</fullName>
    </recommendedName>
</protein>
<dbReference type="InterPro" id="IPR054353">
    <property type="entry name" value="IstA-like_C"/>
</dbReference>
<proteinExistence type="predicted"/>
<gene>
    <name evidence="2" type="ORF">MGALJ_60000</name>
</gene>
<keyword evidence="3" id="KW-1185">Reference proteome</keyword>
<dbReference type="KEGG" id="mgau:MGALJ_60000"/>